<dbReference type="Pfam" id="PF15084">
    <property type="entry name" value="DUF4550"/>
    <property type="match status" value="1"/>
</dbReference>
<gene>
    <name evidence="4 5" type="primary">LOC115217500</name>
</gene>
<keyword evidence="3" id="KW-1185">Reference proteome</keyword>
<dbReference type="InterPro" id="IPR027876">
    <property type="entry name" value="DUF4550"/>
</dbReference>
<dbReference type="PANTHER" id="PTHR33667:SF7">
    <property type="entry name" value="RIKEN CDNA 1810020O05 GENE"/>
    <property type="match status" value="1"/>
</dbReference>
<dbReference type="RefSeq" id="XP_036363457.1">
    <property type="nucleotide sequence ID" value="XM_036507564.1"/>
</dbReference>
<organism evidence="3 5">
    <name type="scientific">Octopus sinensis</name>
    <name type="common">East Asian common octopus</name>
    <dbReference type="NCBI Taxonomy" id="2607531"/>
    <lineage>
        <taxon>Eukaryota</taxon>
        <taxon>Metazoa</taxon>
        <taxon>Spiralia</taxon>
        <taxon>Lophotrochozoa</taxon>
        <taxon>Mollusca</taxon>
        <taxon>Cephalopoda</taxon>
        <taxon>Coleoidea</taxon>
        <taxon>Octopodiformes</taxon>
        <taxon>Octopoda</taxon>
        <taxon>Incirrata</taxon>
        <taxon>Octopodidae</taxon>
        <taxon>Octopus</taxon>
    </lineage>
</organism>
<feature type="region of interest" description="Disordered" evidence="1">
    <location>
        <begin position="1121"/>
        <end position="1159"/>
    </location>
</feature>
<evidence type="ECO:0000259" key="2">
    <source>
        <dbReference type="Pfam" id="PF15084"/>
    </source>
</evidence>
<accession>A0A7E6F7I0</accession>
<evidence type="ECO:0000256" key="1">
    <source>
        <dbReference type="SAM" id="MobiDB-lite"/>
    </source>
</evidence>
<evidence type="ECO:0000313" key="5">
    <source>
        <dbReference type="RefSeq" id="XP_036363458.1"/>
    </source>
</evidence>
<evidence type="ECO:0000313" key="4">
    <source>
        <dbReference type="RefSeq" id="XP_036363457.1"/>
    </source>
</evidence>
<feature type="compositionally biased region" description="Polar residues" evidence="1">
    <location>
        <begin position="1149"/>
        <end position="1159"/>
    </location>
</feature>
<dbReference type="PANTHER" id="PTHR33667">
    <property type="entry name" value="SI:DKEY-57N24.6"/>
    <property type="match status" value="1"/>
</dbReference>
<proteinExistence type="predicted"/>
<reference evidence="4 5" key="1">
    <citation type="submission" date="2025-08" db="UniProtKB">
        <authorList>
            <consortium name="RefSeq"/>
        </authorList>
    </citation>
    <scope>IDENTIFICATION</scope>
</reference>
<dbReference type="Proteomes" id="UP000515154">
    <property type="component" value="Linkage group LG11"/>
</dbReference>
<feature type="domain" description="DUF4550" evidence="2">
    <location>
        <begin position="91"/>
        <end position="184"/>
    </location>
</feature>
<feature type="compositionally biased region" description="Basic and acidic residues" evidence="1">
    <location>
        <begin position="1136"/>
        <end position="1146"/>
    </location>
</feature>
<name>A0A7E6F7I0_9MOLL</name>
<feature type="compositionally biased region" description="Polar residues" evidence="1">
    <location>
        <begin position="1124"/>
        <end position="1135"/>
    </location>
</feature>
<dbReference type="AlphaFoldDB" id="A0A7E6F7I0"/>
<protein>
    <submittedName>
        <fullName evidence="4 5">Uncharacterized protein LOC115217500 isoform X1</fullName>
    </submittedName>
</protein>
<sequence>MEAASLEEYGQDEDELFESADDISLTLETNIPEDNMLVEAISSEATFSGTVNPNKVNFTVCISLGMASFDPPEPQSKKTSPKLEMTKPLGFYHLEFKLIPLSTDVSQVDVVFYENFARIYIDKADVKTCKFYHLNNVAWISWDHKVTMKISDSILLQLYDYKVEFLLWDNKEKMMARTKFDKTRGAKCDVDENEMKKSIEKQHEQLLQLEKRNPQNVSYIFEPIDVVQRISEDKTVDESPGDTPDPSLTQLSENISKYITPEKKKQKVKKKETFNQKIQTIAKIVFKMCHFFSDTLCIIKHLSNTPVGLIDMVVSINLSENLLSAEQKQVFNPMVICIHSVNDMPGKDSSEGVTYEQLKEKCQPVYVKYEFMKYPPYRTPAKSQQKSIYFNDVNVILTGMLDKTELKQYLQGPSLLIEVHDRDRYGVPKEKRNSLFGTERNDDKFSNISYIKNKKGQPSAKISNIYGICKLNLFELMQGKKYIYRELPILHHRSEIFSSDNTIDSNDSLSLLSTPKYIECNSVLKLTIKLSHAFFDKIETSPKRSPVPHNVCLFSRVIFKIDEKCKEYVHNVLLTVAKLNAKQLGFDNLVEHVMVSVLSTYILSSQQLADRTLDIITGFHFVDQNLHLIVIEGLQTKALAQMIKIFNHVEVEGFAMLYNTEFVCSERLYLSLNTNILKIKLSLSLSKILKQPLLYVRNVVPRPCFDCVIRLFNLIGCNRLMDAVYYKCFPDADMIRSLTSVFVSFTPEDIKTEAITNLADKEDIKVDTKEDAKPIPMESCPQRKKEERHKTVNFIKHNAKLVHLQSEENRMKAVPQKMVEIKQPLAEMQNYSICTFNSIELAKRELVNTLDKNTLYTYGPEFHHTMTIPPVKDTLVKSEKPLKKNRRWILAQQKSILQRHVPIQRPSEARLEEIYQPYEDLSCYPERDKSKCERNYQYSWKDRKYDFDLWKNSLTKLNESAHVTESTTSDELHQKEIKEKEIESWKAKIVVSNTREKFHRVLPNTELLEKGPEASCQLERLKGLLKDEPEKLAYAIYPLHQMSALGVVNYPELDCEFNASNENPSYSTYHPQYERNNAFVPGPLWPKHSLIKYGNQTPLSNYAHDKHLKQKGKRFMTMERINPPFSTSRPVTTTLDTKEQKRENKTLKKSNTLPPQTTI</sequence>
<evidence type="ECO:0000313" key="3">
    <source>
        <dbReference type="Proteomes" id="UP000515154"/>
    </source>
</evidence>
<dbReference type="RefSeq" id="XP_036363458.1">
    <property type="nucleotide sequence ID" value="XM_036507565.1"/>
</dbReference>